<dbReference type="PANTHER" id="PTHR13994:SF13">
    <property type="entry name" value="FI03680P"/>
    <property type="match status" value="1"/>
</dbReference>
<dbReference type="InterPro" id="IPR000086">
    <property type="entry name" value="NUDIX_hydrolase_dom"/>
</dbReference>
<feature type="domain" description="Nudix hydrolase" evidence="4">
    <location>
        <begin position="133"/>
        <end position="262"/>
    </location>
</feature>
<dbReference type="PROSITE" id="PS00893">
    <property type="entry name" value="NUDIX_BOX"/>
    <property type="match status" value="1"/>
</dbReference>
<dbReference type="PANTHER" id="PTHR13994">
    <property type="entry name" value="NUDIX HYDROLASE RELATED"/>
    <property type="match status" value="1"/>
</dbReference>
<dbReference type="InterPro" id="IPR003293">
    <property type="entry name" value="Nudix_hydrolase6-like"/>
</dbReference>
<reference evidence="5 6" key="1">
    <citation type="journal article" date="2022" name="Nat. Ecol. Evol.">
        <title>A masculinizing supergene underlies an exaggerated male reproductive morph in a spider.</title>
        <authorList>
            <person name="Hendrickx F."/>
            <person name="De Corte Z."/>
            <person name="Sonet G."/>
            <person name="Van Belleghem S.M."/>
            <person name="Kostlbacher S."/>
            <person name="Vangestel C."/>
        </authorList>
    </citation>
    <scope>NUCLEOTIDE SEQUENCE [LARGE SCALE GENOMIC DNA]</scope>
    <source>
        <strain evidence="5">W744_W776</strain>
    </source>
</reference>
<name>A0AAV6VWK8_9ARAC</name>
<dbReference type="PROSITE" id="PS51462">
    <property type="entry name" value="NUDIX"/>
    <property type="match status" value="1"/>
</dbReference>
<keyword evidence="6" id="KW-1185">Reference proteome</keyword>
<dbReference type="InterPro" id="IPR020084">
    <property type="entry name" value="NUDIX_hydrolase_CS"/>
</dbReference>
<proteinExistence type="inferred from homology"/>
<protein>
    <recommendedName>
        <fullName evidence="4">Nudix hydrolase domain-containing protein</fullName>
    </recommendedName>
</protein>
<dbReference type="InterPro" id="IPR015797">
    <property type="entry name" value="NUDIX_hydrolase-like_dom_sf"/>
</dbReference>
<dbReference type="FunFam" id="3.40.630.30:FF:000016">
    <property type="entry name" value="nudix hydrolase 2"/>
    <property type="match status" value="1"/>
</dbReference>
<keyword evidence="2" id="KW-0479">Metal-binding</keyword>
<dbReference type="InterPro" id="IPR040618">
    <property type="entry name" value="Pre-Nudix"/>
</dbReference>
<dbReference type="Proteomes" id="UP000827092">
    <property type="component" value="Unassembled WGS sequence"/>
</dbReference>
<dbReference type="EMBL" id="JAFNEN010000018">
    <property type="protein sequence ID" value="KAG8200207.1"/>
    <property type="molecule type" value="Genomic_DNA"/>
</dbReference>
<dbReference type="GO" id="GO:0046872">
    <property type="term" value="F:metal ion binding"/>
    <property type="evidence" value="ECO:0007669"/>
    <property type="project" value="UniProtKB-KW"/>
</dbReference>
<dbReference type="Gene3D" id="3.40.630.30">
    <property type="match status" value="1"/>
</dbReference>
<evidence type="ECO:0000313" key="6">
    <source>
        <dbReference type="Proteomes" id="UP000827092"/>
    </source>
</evidence>
<dbReference type="SUPFAM" id="SSF55811">
    <property type="entry name" value="Nudix"/>
    <property type="match status" value="1"/>
</dbReference>
<dbReference type="Gene3D" id="3.90.79.10">
    <property type="entry name" value="Nucleoside Triphosphate Pyrophosphohydrolase"/>
    <property type="match status" value="1"/>
</dbReference>
<dbReference type="Pfam" id="PF00293">
    <property type="entry name" value="NUDIX"/>
    <property type="match status" value="1"/>
</dbReference>
<evidence type="ECO:0000256" key="2">
    <source>
        <dbReference type="ARBA" id="ARBA00022723"/>
    </source>
</evidence>
<comment type="similarity">
    <text evidence="1">Belongs to the Nudix hydrolase family.</text>
</comment>
<keyword evidence="3" id="KW-0378">Hydrolase</keyword>
<organism evidence="5 6">
    <name type="scientific">Oedothorax gibbosus</name>
    <dbReference type="NCBI Taxonomy" id="931172"/>
    <lineage>
        <taxon>Eukaryota</taxon>
        <taxon>Metazoa</taxon>
        <taxon>Ecdysozoa</taxon>
        <taxon>Arthropoda</taxon>
        <taxon>Chelicerata</taxon>
        <taxon>Arachnida</taxon>
        <taxon>Araneae</taxon>
        <taxon>Araneomorphae</taxon>
        <taxon>Entelegynae</taxon>
        <taxon>Araneoidea</taxon>
        <taxon>Linyphiidae</taxon>
        <taxon>Erigoninae</taxon>
        <taxon>Oedothorax</taxon>
    </lineage>
</organism>
<dbReference type="GO" id="GO:0051287">
    <property type="term" value="F:NAD binding"/>
    <property type="evidence" value="ECO:0007669"/>
    <property type="project" value="TreeGrafter"/>
</dbReference>
<dbReference type="AlphaFoldDB" id="A0AAV6VWK8"/>
<evidence type="ECO:0000256" key="3">
    <source>
        <dbReference type="ARBA" id="ARBA00022801"/>
    </source>
</evidence>
<dbReference type="PRINTS" id="PR01356">
    <property type="entry name" value="GFGPROTEIN"/>
</dbReference>
<dbReference type="GO" id="GO:0047631">
    <property type="term" value="F:ADP-ribose diphosphatase activity"/>
    <property type="evidence" value="ECO:0007669"/>
    <property type="project" value="TreeGrafter"/>
</dbReference>
<evidence type="ECO:0000256" key="1">
    <source>
        <dbReference type="ARBA" id="ARBA00005582"/>
    </source>
</evidence>
<dbReference type="GO" id="GO:0035529">
    <property type="term" value="F:NADH pyrophosphatase activity"/>
    <property type="evidence" value="ECO:0007669"/>
    <property type="project" value="TreeGrafter"/>
</dbReference>
<dbReference type="FunFam" id="3.90.79.10:FF:000015">
    <property type="entry name" value="Nudix hydrolase 8"/>
    <property type="match status" value="1"/>
</dbReference>
<dbReference type="CDD" id="cd04670">
    <property type="entry name" value="NUDIX_ASFGF2_Nudt6"/>
    <property type="match status" value="1"/>
</dbReference>
<sequence length="293" mass="33766">MLSASYLKITIQSLKRLLLPVSFITKHSRMASQQSELLNKFSEITDIYQGVTVKTQDLSLTDNEFETTLKHSLEEWSKKSIRGVWFKVNIAKSSYIPVLVKHGFHFHHAKTSYLMLTRWLPGDEPNLLPQYPFTHVGVGGMVINDKNQVLTIQEKYHTKGHWKLPGGYSNPGEDFGDTAKREVFEETGIETEFVSVVSLRHHHKHIFDCSDIYVVCHLKPLSQAIEKSNDEIAKCEWMDIETYRIHPQVTDFNRFIMNAFLESQRLGTSINASPVISFRKDCYNKVYHVKSTS</sequence>
<dbReference type="Pfam" id="PF18290">
    <property type="entry name" value="Nudix_hydro"/>
    <property type="match status" value="1"/>
</dbReference>
<gene>
    <name evidence="5" type="ORF">JTE90_024986</name>
</gene>
<evidence type="ECO:0000259" key="4">
    <source>
        <dbReference type="PROSITE" id="PS51462"/>
    </source>
</evidence>
<evidence type="ECO:0000313" key="5">
    <source>
        <dbReference type="EMBL" id="KAG8200207.1"/>
    </source>
</evidence>
<comment type="caution">
    <text evidence="5">The sequence shown here is derived from an EMBL/GenBank/DDBJ whole genome shotgun (WGS) entry which is preliminary data.</text>
</comment>
<accession>A0AAV6VWK8</accession>